<name>A0A8S3QJK1_MYTED</name>
<gene>
    <name evidence="1" type="ORF">MEDL_9819</name>
</gene>
<accession>A0A8S3QJK1</accession>
<keyword evidence="2" id="KW-1185">Reference proteome</keyword>
<dbReference type="Proteomes" id="UP000683360">
    <property type="component" value="Unassembled WGS sequence"/>
</dbReference>
<sequence>MLISWCPVALFIQSRLNFETALSAPGLKHDIKIDENSNNNKQKVAVVNVQTENIIFGNNNNVINSMSNEVLKQKIQEVIERQERESLERNQNHQVMLEKVEQLLVIANIKDMPMTDVKEIKTDDGINECQGLASTGCSTKEHKYYFVEWKIKTEDNTDKAELEKIAKSIELERIIDGNITIKFVRIGSILIGTLVSPDIVEKSDIFSKTVRRFIKMIINKFNINTKDERILEVDVIFKPSQESTDILRSKQDLQSISTDVKGKEEKSTQTDYLKETVVDTENSYAQMKPLVAKSSGVSVKSDTFEHRTIYEKIDLNDVWYADFPRVKIEALSNYTHVVDNQQVACMKKGRVYYLIKQVGEWWEITDIPGPSFFVKSEYAVMKTPKYDVPTVLEQNTRTDLPLSSEAVIKQPSREHVSKDTYHFYHTIPDDSIDVTGNQNPLLKTDVGELDIGYGHIHPRKKKCPISHTTEFNNS</sequence>
<dbReference type="OrthoDB" id="6080995at2759"/>
<proteinExistence type="predicted"/>
<evidence type="ECO:0000313" key="2">
    <source>
        <dbReference type="Proteomes" id="UP000683360"/>
    </source>
</evidence>
<dbReference type="AlphaFoldDB" id="A0A8S3QJK1"/>
<comment type="caution">
    <text evidence="1">The sequence shown here is derived from an EMBL/GenBank/DDBJ whole genome shotgun (WGS) entry which is preliminary data.</text>
</comment>
<reference evidence="1" key="1">
    <citation type="submission" date="2021-03" db="EMBL/GenBank/DDBJ databases">
        <authorList>
            <person name="Bekaert M."/>
        </authorList>
    </citation>
    <scope>NUCLEOTIDE SEQUENCE</scope>
</reference>
<organism evidence="1 2">
    <name type="scientific">Mytilus edulis</name>
    <name type="common">Blue mussel</name>
    <dbReference type="NCBI Taxonomy" id="6550"/>
    <lineage>
        <taxon>Eukaryota</taxon>
        <taxon>Metazoa</taxon>
        <taxon>Spiralia</taxon>
        <taxon>Lophotrochozoa</taxon>
        <taxon>Mollusca</taxon>
        <taxon>Bivalvia</taxon>
        <taxon>Autobranchia</taxon>
        <taxon>Pteriomorphia</taxon>
        <taxon>Mytilida</taxon>
        <taxon>Mytiloidea</taxon>
        <taxon>Mytilidae</taxon>
        <taxon>Mytilinae</taxon>
        <taxon>Mytilus</taxon>
    </lineage>
</organism>
<protein>
    <submittedName>
        <fullName evidence="1">Uncharacterized protein</fullName>
    </submittedName>
</protein>
<evidence type="ECO:0000313" key="1">
    <source>
        <dbReference type="EMBL" id="CAG2194826.1"/>
    </source>
</evidence>
<dbReference type="EMBL" id="CAJPWZ010000498">
    <property type="protein sequence ID" value="CAG2194826.1"/>
    <property type="molecule type" value="Genomic_DNA"/>
</dbReference>